<dbReference type="Pfam" id="PF13622">
    <property type="entry name" value="4HBT_3"/>
    <property type="match status" value="1"/>
</dbReference>
<protein>
    <submittedName>
        <fullName evidence="3">Acyl-CoA thioesterase</fullName>
    </submittedName>
</protein>
<dbReference type="InterPro" id="IPR042171">
    <property type="entry name" value="Acyl-CoA_hotdog"/>
</dbReference>
<dbReference type="InterPro" id="IPR029069">
    <property type="entry name" value="HotDog_dom_sf"/>
</dbReference>
<keyword evidence="4" id="KW-1185">Reference proteome</keyword>
<dbReference type="OrthoDB" id="4370297at2"/>
<dbReference type="PANTHER" id="PTHR38110">
    <property type="entry name" value="CHROMOSOME 23, WHOLE GENOME SHOTGUN SEQUENCE"/>
    <property type="match status" value="1"/>
</dbReference>
<evidence type="ECO:0000259" key="2">
    <source>
        <dbReference type="Pfam" id="PF20789"/>
    </source>
</evidence>
<dbReference type="InterPro" id="IPR049449">
    <property type="entry name" value="TesB_ACOT8-like_N"/>
</dbReference>
<feature type="domain" description="Acyl-CoA thioesterase-like N-terminal HotDog" evidence="1">
    <location>
        <begin position="28"/>
        <end position="104"/>
    </location>
</feature>
<dbReference type="Pfam" id="PF20789">
    <property type="entry name" value="4HBT_3C"/>
    <property type="match status" value="1"/>
</dbReference>
<dbReference type="Gene3D" id="2.40.160.210">
    <property type="entry name" value="Acyl-CoA thioesterase, double hotdog domain"/>
    <property type="match status" value="1"/>
</dbReference>
<organism evidence="3 4">
    <name type="scientific">Pseudohongiella acticola</name>
    <dbReference type="NCBI Taxonomy" id="1524254"/>
    <lineage>
        <taxon>Bacteria</taxon>
        <taxon>Pseudomonadati</taxon>
        <taxon>Pseudomonadota</taxon>
        <taxon>Gammaproteobacteria</taxon>
        <taxon>Pseudomonadales</taxon>
        <taxon>Pseudohongiellaceae</taxon>
        <taxon>Pseudohongiella</taxon>
    </lineage>
</organism>
<evidence type="ECO:0000313" key="3">
    <source>
        <dbReference type="EMBL" id="OFE13757.1"/>
    </source>
</evidence>
<comment type="caution">
    <text evidence="3">The sequence shown here is derived from an EMBL/GenBank/DDBJ whole genome shotgun (WGS) entry which is preliminary data.</text>
</comment>
<proteinExistence type="predicted"/>
<name>A0A1E8CNC3_9GAMM</name>
<reference evidence="4" key="1">
    <citation type="submission" date="2016-07" db="EMBL/GenBank/DDBJ databases">
        <authorList>
            <person name="Florea S."/>
            <person name="Webb J.S."/>
            <person name="Jaromczyk J."/>
            <person name="Schardl C.L."/>
        </authorList>
    </citation>
    <scope>NUCLEOTIDE SEQUENCE [LARGE SCALE GENOMIC DNA]</scope>
    <source>
        <strain evidence="4">KCTC 42131</strain>
    </source>
</reference>
<dbReference type="STRING" id="1524254.PHACT_11950"/>
<dbReference type="AlphaFoldDB" id="A0A1E8CNC3"/>
<feature type="domain" description="Acyl-CoA thioesterase-like C-terminal" evidence="2">
    <location>
        <begin position="129"/>
        <end position="271"/>
    </location>
</feature>
<accession>A0A1E8CNC3</accession>
<evidence type="ECO:0000313" key="4">
    <source>
        <dbReference type="Proteomes" id="UP000175669"/>
    </source>
</evidence>
<dbReference type="PANTHER" id="PTHR38110:SF1">
    <property type="entry name" value="THIOESTERASE DOMAIN-CONTAINING PROTEIN"/>
    <property type="match status" value="1"/>
</dbReference>
<sequence length="274" mass="30558">MHPLDTAISLDQLSKGSYRAHTSAAYANMVGPFGGVTSALLLNAVMRHEDKLGDPISLTVNFAAPVADGEILVEAQPVRTNRSTQHWLMQATQNDEVVAFATAVTAVRRETWSAHEALPPRDAPDPLTLARMDTTDKPVWTQCYDMRYMDGDMPAQPGGAGEPDGEEQNHSYSCLWVRDEPPRPLDFVSLSAICDSYFPRIFIRRQRRLPIGTISMTTYFHADTAMLSAQGEQFLLATAKALNFRNGYFDQTAEVWSADRQLLASTHQMVYFRD</sequence>
<dbReference type="SUPFAM" id="SSF54637">
    <property type="entry name" value="Thioesterase/thiol ester dehydrase-isomerase"/>
    <property type="match status" value="2"/>
</dbReference>
<evidence type="ECO:0000259" key="1">
    <source>
        <dbReference type="Pfam" id="PF13622"/>
    </source>
</evidence>
<dbReference type="Proteomes" id="UP000175669">
    <property type="component" value="Unassembled WGS sequence"/>
</dbReference>
<dbReference type="EMBL" id="MASR01000001">
    <property type="protein sequence ID" value="OFE13757.1"/>
    <property type="molecule type" value="Genomic_DNA"/>
</dbReference>
<dbReference type="InterPro" id="IPR052389">
    <property type="entry name" value="Sec_Metab_Biosynth-Assoc"/>
</dbReference>
<gene>
    <name evidence="3" type="ORF">PHACT_11950</name>
</gene>
<dbReference type="InterPro" id="IPR049450">
    <property type="entry name" value="ACOT8-like_C"/>
</dbReference>
<dbReference type="RefSeq" id="WP_070117975.1">
    <property type="nucleotide sequence ID" value="NZ_MASR01000001.1"/>
</dbReference>